<evidence type="ECO:0000256" key="1">
    <source>
        <dbReference type="ARBA" id="ARBA00004141"/>
    </source>
</evidence>
<dbReference type="GO" id="GO:0046872">
    <property type="term" value="F:metal ion binding"/>
    <property type="evidence" value="ECO:0007669"/>
    <property type="project" value="UniProtKB-KW"/>
</dbReference>
<feature type="binding site" evidence="6">
    <location>
        <position position="40"/>
    </location>
    <ligand>
        <name>Zn(2+)</name>
        <dbReference type="ChEBI" id="CHEBI:29105"/>
        <note>catalytic</note>
    </ligand>
</feature>
<dbReference type="OrthoDB" id="326451at2"/>
<proteinExistence type="predicted"/>
<evidence type="ECO:0000256" key="2">
    <source>
        <dbReference type="ARBA" id="ARBA00022692"/>
    </source>
</evidence>
<feature type="transmembrane region" description="Helical" evidence="7">
    <location>
        <begin position="105"/>
        <end position="124"/>
    </location>
</feature>
<protein>
    <submittedName>
        <fullName evidence="8">Ceramidase</fullName>
    </submittedName>
</protein>
<keyword evidence="6" id="KW-0479">Metal-binding</keyword>
<dbReference type="Proteomes" id="UP000250028">
    <property type="component" value="Unassembled WGS sequence"/>
</dbReference>
<keyword evidence="2 7" id="KW-0812">Transmembrane</keyword>
<reference evidence="9" key="1">
    <citation type="submission" date="2016-10" db="EMBL/GenBank/DDBJ databases">
        <authorList>
            <person name="Varghese N."/>
            <person name="Submissions S."/>
        </authorList>
    </citation>
    <scope>NUCLEOTIDE SEQUENCE [LARGE SCALE GENOMIC DNA]</scope>
    <source>
        <strain evidence="9">DSM 22951</strain>
    </source>
</reference>
<feature type="transmembrane region" description="Helical" evidence="7">
    <location>
        <begin position="78"/>
        <end position="99"/>
    </location>
</feature>
<keyword evidence="4 7" id="KW-1133">Transmembrane helix</keyword>
<evidence type="ECO:0000313" key="8">
    <source>
        <dbReference type="EMBL" id="SSA35051.1"/>
    </source>
</evidence>
<feature type="transmembrane region" description="Helical" evidence="7">
    <location>
        <begin position="21"/>
        <end position="41"/>
    </location>
</feature>
<dbReference type="AlphaFoldDB" id="A0A2Y8ZRQ5"/>
<name>A0A2Y8ZRQ5_9MICO</name>
<evidence type="ECO:0000256" key="6">
    <source>
        <dbReference type="PIRSR" id="PIRSR608901-2"/>
    </source>
</evidence>
<feature type="transmembrane region" description="Helical" evidence="7">
    <location>
        <begin position="136"/>
        <end position="154"/>
    </location>
</feature>
<dbReference type="GO" id="GO:0016020">
    <property type="term" value="C:membrane"/>
    <property type="evidence" value="ECO:0007669"/>
    <property type="project" value="UniProtKB-SubCell"/>
</dbReference>
<dbReference type="GO" id="GO:0016811">
    <property type="term" value="F:hydrolase activity, acting on carbon-nitrogen (but not peptide) bonds, in linear amides"/>
    <property type="evidence" value="ECO:0007669"/>
    <property type="project" value="InterPro"/>
</dbReference>
<dbReference type="Pfam" id="PF05875">
    <property type="entry name" value="Ceramidase"/>
    <property type="match status" value="1"/>
</dbReference>
<feature type="binding site" evidence="6">
    <location>
        <position position="170"/>
    </location>
    <ligand>
        <name>Zn(2+)</name>
        <dbReference type="ChEBI" id="CHEBI:29105"/>
        <note>catalytic</note>
    </ligand>
</feature>
<dbReference type="GO" id="GO:0006672">
    <property type="term" value="P:ceramide metabolic process"/>
    <property type="evidence" value="ECO:0007669"/>
    <property type="project" value="InterPro"/>
</dbReference>
<comment type="subcellular location">
    <subcellularLocation>
        <location evidence="1">Membrane</location>
        <topology evidence="1">Multi-pass membrane protein</topology>
    </subcellularLocation>
</comment>
<keyword evidence="3" id="KW-0378">Hydrolase</keyword>
<evidence type="ECO:0000256" key="3">
    <source>
        <dbReference type="ARBA" id="ARBA00022801"/>
    </source>
</evidence>
<keyword evidence="6" id="KW-0862">Zinc</keyword>
<accession>A0A2Y8ZRQ5</accession>
<keyword evidence="9" id="KW-1185">Reference proteome</keyword>
<keyword evidence="5 7" id="KW-0472">Membrane</keyword>
<feature type="transmembrane region" description="Helical" evidence="7">
    <location>
        <begin position="53"/>
        <end position="71"/>
    </location>
</feature>
<evidence type="ECO:0000313" key="9">
    <source>
        <dbReference type="Proteomes" id="UP000250028"/>
    </source>
</evidence>
<dbReference type="EMBL" id="UESZ01000001">
    <property type="protein sequence ID" value="SSA35051.1"/>
    <property type="molecule type" value="Genomic_DNA"/>
</dbReference>
<dbReference type="InterPro" id="IPR008901">
    <property type="entry name" value="ACER"/>
</dbReference>
<organism evidence="8 9">
    <name type="scientific">Branchiibius hedensis</name>
    <dbReference type="NCBI Taxonomy" id="672460"/>
    <lineage>
        <taxon>Bacteria</taxon>
        <taxon>Bacillati</taxon>
        <taxon>Actinomycetota</taxon>
        <taxon>Actinomycetes</taxon>
        <taxon>Micrococcales</taxon>
        <taxon>Dermacoccaceae</taxon>
        <taxon>Branchiibius</taxon>
    </lineage>
</organism>
<evidence type="ECO:0000256" key="5">
    <source>
        <dbReference type="ARBA" id="ARBA00023136"/>
    </source>
</evidence>
<evidence type="ECO:0000256" key="4">
    <source>
        <dbReference type="ARBA" id="ARBA00022989"/>
    </source>
</evidence>
<sequence>MAAGLAAAVYIDRHWSSTSHLLAPFPALIALLGPGSMAMHATQSSLGGRFDLGSMYLVAGFAAAYGIARIFGRGLGTLATLFVVLVVAAEIFGASDIPAPLVDTAGNLAFAVLLLVAVLVEVVIQRRPEHPQSWRWALVALGAMVVAFVIWSLSHSGGPWCDPNSWLQGHAVWHLLCALAAYALFRFYASERAVVRELHDLES</sequence>
<feature type="transmembrane region" description="Helical" evidence="7">
    <location>
        <begin position="166"/>
        <end position="189"/>
    </location>
</feature>
<gene>
    <name evidence="8" type="ORF">SAMN04489750_2386</name>
</gene>
<comment type="cofactor">
    <cofactor evidence="6">
        <name>Zn(2+)</name>
        <dbReference type="ChEBI" id="CHEBI:29105"/>
    </cofactor>
</comment>
<evidence type="ECO:0000256" key="7">
    <source>
        <dbReference type="SAM" id="Phobius"/>
    </source>
</evidence>
<feature type="binding site" evidence="6">
    <location>
        <position position="174"/>
    </location>
    <ligand>
        <name>Zn(2+)</name>
        <dbReference type="ChEBI" id="CHEBI:29105"/>
        <note>catalytic</note>
    </ligand>
</feature>